<dbReference type="GO" id="GO:0051607">
    <property type="term" value="P:defense response to virus"/>
    <property type="evidence" value="ECO:0007669"/>
    <property type="project" value="UniProtKB-KW"/>
</dbReference>
<evidence type="ECO:0000256" key="1">
    <source>
        <dbReference type="ARBA" id="ARBA00023118"/>
    </source>
</evidence>
<proteinExistence type="predicted"/>
<sequence length="342" mass="38399">MQVLEYQMIFTAPAFVGDAEQSGRWRTPPIKALLRQWWRMGYAEERHFPATIDAMREKEGHLFGNAWLTNGAKNDHTKSAVRIRLDRWSAGTLRQAQWAPLDKVPHPEVSHKASADLYMGYGRVPLPKANAAIQVGEAATLSLAVPEADAPDIAHALWLMDRYGTLGGRSRNGWGSFTLVPVATGTLPVRDKPVLRPWKDCLSADWPHAIGQDAQGPLIWETPTFADWKGLMVQLAKLKIELRTHFKFTSGKNAERPEARHWLAYPVTNHNVKSWGGNARLPNMLRFKIRTTADGKAVGVIYLVPHLPPAGFRPERPVIEGVWSEVLTFLDQSNHLLHRISV</sequence>
<dbReference type="EMBL" id="MASQ01000070">
    <property type="protein sequence ID" value="OCB03339.1"/>
    <property type="molecule type" value="Genomic_DNA"/>
</dbReference>
<dbReference type="Proteomes" id="UP000093129">
    <property type="component" value="Unassembled WGS sequence"/>
</dbReference>
<organism evidence="3 4">
    <name type="scientific">Acidithiobacillus ferrivorans</name>
    <dbReference type="NCBI Taxonomy" id="160808"/>
    <lineage>
        <taxon>Bacteria</taxon>
        <taxon>Pseudomonadati</taxon>
        <taxon>Pseudomonadota</taxon>
        <taxon>Acidithiobacillia</taxon>
        <taxon>Acidithiobacillales</taxon>
        <taxon>Acidithiobacillaceae</taxon>
        <taxon>Acidithiobacillus</taxon>
    </lineage>
</organism>
<reference evidence="3 4" key="1">
    <citation type="submission" date="2016-07" db="EMBL/GenBank/DDBJ databases">
        <title>Draft genome of a psychrotolerant acidophile Acidithiobacillus ferrivorans strain YL15.</title>
        <authorList>
            <person name="Peng T."/>
            <person name="Ma L."/>
            <person name="Nan M."/>
            <person name="An N."/>
            <person name="Wang M."/>
            <person name="Qiu G."/>
            <person name="Zeng W."/>
        </authorList>
    </citation>
    <scope>NUCLEOTIDE SEQUENCE [LARGE SCALE GENOMIC DNA]</scope>
    <source>
        <strain evidence="3 4">YL15</strain>
    </source>
</reference>
<comment type="caution">
    <text evidence="3">The sequence shown here is derived from an EMBL/GenBank/DDBJ whole genome shotgun (WGS) entry which is preliminary data.</text>
</comment>
<feature type="domain" description="CRISPR type III-associated protein" evidence="2">
    <location>
        <begin position="30"/>
        <end position="177"/>
    </location>
</feature>
<accession>A0A1B9C049</accession>
<dbReference type="AlphaFoldDB" id="A0A1B9C049"/>
<keyword evidence="1" id="KW-0051">Antiviral defense</keyword>
<dbReference type="InterPro" id="IPR005537">
    <property type="entry name" value="RAMP_III_fam"/>
</dbReference>
<dbReference type="Pfam" id="PF03787">
    <property type="entry name" value="RAMPs"/>
    <property type="match status" value="1"/>
</dbReference>
<protein>
    <recommendedName>
        <fullName evidence="2">CRISPR type III-associated protein domain-containing protein</fullName>
    </recommendedName>
</protein>
<gene>
    <name evidence="3" type="ORF">BBC27_08290</name>
</gene>
<evidence type="ECO:0000313" key="4">
    <source>
        <dbReference type="Proteomes" id="UP000093129"/>
    </source>
</evidence>
<name>A0A1B9C049_9PROT</name>
<evidence type="ECO:0000259" key="2">
    <source>
        <dbReference type="Pfam" id="PF03787"/>
    </source>
</evidence>
<evidence type="ECO:0000313" key="3">
    <source>
        <dbReference type="EMBL" id="OCB03339.1"/>
    </source>
</evidence>